<dbReference type="AlphaFoldDB" id="A0AAE0ZAV7"/>
<evidence type="ECO:0000256" key="1">
    <source>
        <dbReference type="SAM" id="MobiDB-lite"/>
    </source>
</evidence>
<protein>
    <submittedName>
        <fullName evidence="2">Uncharacterized protein</fullName>
    </submittedName>
</protein>
<reference evidence="2" key="1">
    <citation type="journal article" date="2023" name="G3 (Bethesda)">
        <title>A reference genome for the long-term kleptoplast-retaining sea slug Elysia crispata morphotype clarki.</title>
        <authorList>
            <person name="Eastman K.E."/>
            <person name="Pendleton A.L."/>
            <person name="Shaikh M.A."/>
            <person name="Suttiyut T."/>
            <person name="Ogas R."/>
            <person name="Tomko P."/>
            <person name="Gavelis G."/>
            <person name="Widhalm J.R."/>
            <person name="Wisecaver J.H."/>
        </authorList>
    </citation>
    <scope>NUCLEOTIDE SEQUENCE</scope>
    <source>
        <strain evidence="2">ECLA1</strain>
    </source>
</reference>
<evidence type="ECO:0000313" key="3">
    <source>
        <dbReference type="Proteomes" id="UP001283361"/>
    </source>
</evidence>
<proteinExistence type="predicted"/>
<keyword evidence="3" id="KW-1185">Reference proteome</keyword>
<feature type="region of interest" description="Disordered" evidence="1">
    <location>
        <begin position="1"/>
        <end position="23"/>
    </location>
</feature>
<dbReference type="Proteomes" id="UP001283361">
    <property type="component" value="Unassembled WGS sequence"/>
</dbReference>
<dbReference type="EMBL" id="JAWDGP010004263">
    <property type="protein sequence ID" value="KAK3766073.1"/>
    <property type="molecule type" value="Genomic_DNA"/>
</dbReference>
<evidence type="ECO:0000313" key="2">
    <source>
        <dbReference type="EMBL" id="KAK3766073.1"/>
    </source>
</evidence>
<feature type="compositionally biased region" description="Basic residues" evidence="1">
    <location>
        <begin position="1"/>
        <end position="18"/>
    </location>
</feature>
<organism evidence="2 3">
    <name type="scientific">Elysia crispata</name>
    <name type="common">lettuce slug</name>
    <dbReference type="NCBI Taxonomy" id="231223"/>
    <lineage>
        <taxon>Eukaryota</taxon>
        <taxon>Metazoa</taxon>
        <taxon>Spiralia</taxon>
        <taxon>Lophotrochozoa</taxon>
        <taxon>Mollusca</taxon>
        <taxon>Gastropoda</taxon>
        <taxon>Heterobranchia</taxon>
        <taxon>Euthyneura</taxon>
        <taxon>Panpulmonata</taxon>
        <taxon>Sacoglossa</taxon>
        <taxon>Placobranchoidea</taxon>
        <taxon>Plakobranchidae</taxon>
        <taxon>Elysia</taxon>
    </lineage>
</organism>
<gene>
    <name evidence="2" type="ORF">RRG08_002309</name>
</gene>
<sequence length="96" mass="10645">MRNKKREGKRARPGKVNRARPVCDDSCERSPPFHFTPYSSSAGDKLNLLGDARSEVTCLQTNQPAATTLDYLPLFLTKLLRCSARDRCSGFSALLA</sequence>
<comment type="caution">
    <text evidence="2">The sequence shown here is derived from an EMBL/GenBank/DDBJ whole genome shotgun (WGS) entry which is preliminary data.</text>
</comment>
<accession>A0AAE0ZAV7</accession>
<name>A0AAE0ZAV7_9GAST</name>